<reference evidence="2 3" key="1">
    <citation type="submission" date="2020-01" db="EMBL/GenBank/DDBJ databases">
        <title>Genomes of bacteria type strains.</title>
        <authorList>
            <person name="Chen J."/>
            <person name="Zhu S."/>
            <person name="Chen J."/>
        </authorList>
    </citation>
    <scope>NUCLEOTIDE SEQUENCE [LARGE SCALE GENOMIC DNA]</scope>
    <source>
        <strain evidence="2 3">KCTC 52919</strain>
    </source>
</reference>
<organism evidence="2 3">
    <name type="scientific">Aurantimonas aggregata</name>
    <dbReference type="NCBI Taxonomy" id="2047720"/>
    <lineage>
        <taxon>Bacteria</taxon>
        <taxon>Pseudomonadati</taxon>
        <taxon>Pseudomonadota</taxon>
        <taxon>Alphaproteobacteria</taxon>
        <taxon>Hyphomicrobiales</taxon>
        <taxon>Aurantimonadaceae</taxon>
        <taxon>Aurantimonas</taxon>
    </lineage>
</organism>
<evidence type="ECO:0000313" key="2">
    <source>
        <dbReference type="EMBL" id="NDV89025.1"/>
    </source>
</evidence>
<accession>A0A6L9MMT4</accession>
<gene>
    <name evidence="2" type="ORF">GTW51_20315</name>
</gene>
<feature type="transmembrane region" description="Helical" evidence="1">
    <location>
        <begin position="38"/>
        <end position="56"/>
    </location>
</feature>
<proteinExistence type="predicted"/>
<evidence type="ECO:0000256" key="1">
    <source>
        <dbReference type="SAM" id="Phobius"/>
    </source>
</evidence>
<feature type="transmembrane region" description="Helical" evidence="1">
    <location>
        <begin position="63"/>
        <end position="80"/>
    </location>
</feature>
<evidence type="ECO:0000313" key="3">
    <source>
        <dbReference type="Proteomes" id="UP000476332"/>
    </source>
</evidence>
<protein>
    <recommendedName>
        <fullName evidence="4">VanZ family protein</fullName>
    </recommendedName>
</protein>
<name>A0A6L9MMT4_9HYPH</name>
<comment type="caution">
    <text evidence="2">The sequence shown here is derived from an EMBL/GenBank/DDBJ whole genome shotgun (WGS) entry which is preliminary data.</text>
</comment>
<keyword evidence="1" id="KW-0812">Transmembrane</keyword>
<dbReference type="Proteomes" id="UP000476332">
    <property type="component" value="Unassembled WGS sequence"/>
</dbReference>
<keyword evidence="1" id="KW-0472">Membrane</keyword>
<dbReference type="EMBL" id="JAAAMJ010000025">
    <property type="protein sequence ID" value="NDV89025.1"/>
    <property type="molecule type" value="Genomic_DNA"/>
</dbReference>
<keyword evidence="1" id="KW-1133">Transmembrane helix</keyword>
<feature type="transmembrane region" description="Helical" evidence="1">
    <location>
        <begin position="92"/>
        <end position="114"/>
    </location>
</feature>
<sequence length="133" mass="13392">MVGCLALLFFSAAALVAWFGFFDNYQLPVPPRVADGDKVGHVAGFGLLALTAGLLFGTGRRAAVLLSVAAAALEGVQLFLPTRQASVTDLLASLAGIGLGFAGAFALSALAGWVGNGMARGGDGGSRRGEELP</sequence>
<evidence type="ECO:0008006" key="4">
    <source>
        <dbReference type="Google" id="ProtNLM"/>
    </source>
</evidence>
<keyword evidence="3" id="KW-1185">Reference proteome</keyword>
<dbReference type="AlphaFoldDB" id="A0A6L9MMT4"/>
<dbReference type="NCBIfam" id="NF037970">
    <property type="entry name" value="vanZ_1"/>
    <property type="match status" value="1"/>
</dbReference>